<keyword evidence="2" id="KW-1185">Reference proteome</keyword>
<dbReference type="AlphaFoldDB" id="D8RRB0"/>
<gene>
    <name evidence="1" type="ORF">SELMODRAFT_413999</name>
</gene>
<dbReference type="EMBL" id="GL377587">
    <property type="protein sequence ID" value="EFJ25212.1"/>
    <property type="molecule type" value="Genomic_DNA"/>
</dbReference>
<proteinExistence type="predicted"/>
<dbReference type="InParanoid" id="D8RRB0"/>
<evidence type="ECO:0000313" key="1">
    <source>
        <dbReference type="EMBL" id="EFJ25212.1"/>
    </source>
</evidence>
<reference evidence="1 2" key="1">
    <citation type="journal article" date="2011" name="Science">
        <title>The Selaginella genome identifies genetic changes associated with the evolution of vascular plants.</title>
        <authorList>
            <person name="Banks J.A."/>
            <person name="Nishiyama T."/>
            <person name="Hasebe M."/>
            <person name="Bowman J.L."/>
            <person name="Gribskov M."/>
            <person name="dePamphilis C."/>
            <person name="Albert V.A."/>
            <person name="Aono N."/>
            <person name="Aoyama T."/>
            <person name="Ambrose B.A."/>
            <person name="Ashton N.W."/>
            <person name="Axtell M.J."/>
            <person name="Barker E."/>
            <person name="Barker M.S."/>
            <person name="Bennetzen J.L."/>
            <person name="Bonawitz N.D."/>
            <person name="Chapple C."/>
            <person name="Cheng C."/>
            <person name="Correa L.G."/>
            <person name="Dacre M."/>
            <person name="DeBarry J."/>
            <person name="Dreyer I."/>
            <person name="Elias M."/>
            <person name="Engstrom E.M."/>
            <person name="Estelle M."/>
            <person name="Feng L."/>
            <person name="Finet C."/>
            <person name="Floyd S.K."/>
            <person name="Frommer W.B."/>
            <person name="Fujita T."/>
            <person name="Gramzow L."/>
            <person name="Gutensohn M."/>
            <person name="Harholt J."/>
            <person name="Hattori M."/>
            <person name="Heyl A."/>
            <person name="Hirai T."/>
            <person name="Hiwatashi Y."/>
            <person name="Ishikawa M."/>
            <person name="Iwata M."/>
            <person name="Karol K.G."/>
            <person name="Koehler B."/>
            <person name="Kolukisaoglu U."/>
            <person name="Kubo M."/>
            <person name="Kurata T."/>
            <person name="Lalonde S."/>
            <person name="Li K."/>
            <person name="Li Y."/>
            <person name="Litt A."/>
            <person name="Lyons E."/>
            <person name="Manning G."/>
            <person name="Maruyama T."/>
            <person name="Michael T.P."/>
            <person name="Mikami K."/>
            <person name="Miyazaki S."/>
            <person name="Morinaga S."/>
            <person name="Murata T."/>
            <person name="Mueller-Roeber B."/>
            <person name="Nelson D.R."/>
            <person name="Obara M."/>
            <person name="Oguri Y."/>
            <person name="Olmstead R.G."/>
            <person name="Onodera N."/>
            <person name="Petersen B.L."/>
            <person name="Pils B."/>
            <person name="Prigge M."/>
            <person name="Rensing S.A."/>
            <person name="Riano-Pachon D.M."/>
            <person name="Roberts A.W."/>
            <person name="Sato Y."/>
            <person name="Scheller H.V."/>
            <person name="Schulz B."/>
            <person name="Schulz C."/>
            <person name="Shakirov E.V."/>
            <person name="Shibagaki N."/>
            <person name="Shinohara N."/>
            <person name="Shippen D.E."/>
            <person name="Soerensen I."/>
            <person name="Sotooka R."/>
            <person name="Sugimoto N."/>
            <person name="Sugita M."/>
            <person name="Sumikawa N."/>
            <person name="Tanurdzic M."/>
            <person name="Theissen G."/>
            <person name="Ulvskov P."/>
            <person name="Wakazuki S."/>
            <person name="Weng J.K."/>
            <person name="Willats W.W."/>
            <person name="Wipf D."/>
            <person name="Wolf P.G."/>
            <person name="Yang L."/>
            <person name="Zimmer A.D."/>
            <person name="Zhu Q."/>
            <person name="Mitros T."/>
            <person name="Hellsten U."/>
            <person name="Loque D."/>
            <person name="Otillar R."/>
            <person name="Salamov A."/>
            <person name="Schmutz J."/>
            <person name="Shapiro H."/>
            <person name="Lindquist E."/>
            <person name="Lucas S."/>
            <person name="Rokhsar D."/>
            <person name="Grigoriev I.V."/>
        </authorList>
    </citation>
    <scope>NUCLEOTIDE SEQUENCE [LARGE SCALE GENOMIC DNA]</scope>
</reference>
<organism evidence="2">
    <name type="scientific">Selaginella moellendorffii</name>
    <name type="common">Spikemoss</name>
    <dbReference type="NCBI Taxonomy" id="88036"/>
    <lineage>
        <taxon>Eukaryota</taxon>
        <taxon>Viridiplantae</taxon>
        <taxon>Streptophyta</taxon>
        <taxon>Embryophyta</taxon>
        <taxon>Tracheophyta</taxon>
        <taxon>Lycopodiopsida</taxon>
        <taxon>Selaginellales</taxon>
        <taxon>Selaginellaceae</taxon>
        <taxon>Selaginella</taxon>
    </lineage>
</organism>
<name>D8RRB0_SELML</name>
<accession>D8RRB0</accession>
<dbReference type="HOGENOM" id="CLU_1780642_0_0_1"/>
<evidence type="ECO:0000313" key="2">
    <source>
        <dbReference type="Proteomes" id="UP000001514"/>
    </source>
</evidence>
<sequence length="146" mass="16501">MLRKWHRALVPAGGNFRTTDVYVGSRDSWRPCFQLEERLAVVVDELERSIHAAESGSYVCIFTLRQVMQLPTFLWTSVDGNSLDRDGLNACLEGPDASVLIAAIQAGIEYGRHRGLDKMPLRLNDEETAMYNRTLQYGHAYAKAIR</sequence>
<dbReference type="Proteomes" id="UP000001514">
    <property type="component" value="Unassembled WGS sequence"/>
</dbReference>
<dbReference type="Gramene" id="EFJ25212">
    <property type="protein sequence ID" value="EFJ25212"/>
    <property type="gene ID" value="SELMODRAFT_413999"/>
</dbReference>
<dbReference type="KEGG" id="smo:SELMODRAFT_413999"/>
<protein>
    <submittedName>
        <fullName evidence="1">Uncharacterized protein</fullName>
    </submittedName>
</protein>